<evidence type="ECO:0000256" key="1">
    <source>
        <dbReference type="SAM" id="Phobius"/>
    </source>
</evidence>
<sequence>MLVLLSAGGALPIPPSWQTLSPLAVTFAQLLGVLGACWNGARLRWADDRRLVAIDAVARIVVAALLIMRISHAAPPALGVFVLVELLGTMLAVLALRRRTASSW</sequence>
<dbReference type="AlphaFoldDB" id="A0A970B7Q4"/>
<evidence type="ECO:0000313" key="3">
    <source>
        <dbReference type="Proteomes" id="UP000653472"/>
    </source>
</evidence>
<evidence type="ECO:0000313" key="2">
    <source>
        <dbReference type="EMBL" id="NKF23930.1"/>
    </source>
</evidence>
<comment type="caution">
    <text evidence="2">The sequence shown here is derived from an EMBL/GenBank/DDBJ whole genome shotgun (WGS) entry which is preliminary data.</text>
</comment>
<keyword evidence="3" id="KW-1185">Reference proteome</keyword>
<name>A0A970B7Q4_9GAMM</name>
<accession>A0A970B7Q4</accession>
<proteinExistence type="predicted"/>
<dbReference type="EMBL" id="JAAVXB010000010">
    <property type="protein sequence ID" value="NKF23930.1"/>
    <property type="molecule type" value="Genomic_DNA"/>
</dbReference>
<dbReference type="Proteomes" id="UP000653472">
    <property type="component" value="Unassembled WGS sequence"/>
</dbReference>
<feature type="transmembrane region" description="Helical" evidence="1">
    <location>
        <begin position="51"/>
        <end position="71"/>
    </location>
</feature>
<protein>
    <submittedName>
        <fullName evidence="2">Uncharacterized protein</fullName>
    </submittedName>
</protein>
<dbReference type="RefSeq" id="WP_168149246.1">
    <property type="nucleotide sequence ID" value="NZ_JAAVXB010000010.1"/>
</dbReference>
<keyword evidence="1" id="KW-0472">Membrane</keyword>
<feature type="transmembrane region" description="Helical" evidence="1">
    <location>
        <begin position="77"/>
        <end position="96"/>
    </location>
</feature>
<keyword evidence="1" id="KW-1133">Transmembrane helix</keyword>
<feature type="transmembrane region" description="Helical" evidence="1">
    <location>
        <begin position="20"/>
        <end position="39"/>
    </location>
</feature>
<keyword evidence="1" id="KW-0812">Transmembrane</keyword>
<reference evidence="2" key="1">
    <citation type="submission" date="2020-03" db="EMBL/GenBank/DDBJ databases">
        <title>Solimonas marina sp. nov., isolated from deep seawater of the Pacific Ocean.</title>
        <authorList>
            <person name="Liu X."/>
            <person name="Lai Q."/>
            <person name="Sun F."/>
            <person name="Gai Y."/>
            <person name="Li G."/>
            <person name="Shao Z."/>
        </authorList>
    </citation>
    <scope>NUCLEOTIDE SEQUENCE</scope>
    <source>
        <strain evidence="2">C16B3</strain>
    </source>
</reference>
<organism evidence="2 3">
    <name type="scientific">Solimonas marina</name>
    <dbReference type="NCBI Taxonomy" id="2714601"/>
    <lineage>
        <taxon>Bacteria</taxon>
        <taxon>Pseudomonadati</taxon>
        <taxon>Pseudomonadota</taxon>
        <taxon>Gammaproteobacteria</taxon>
        <taxon>Nevskiales</taxon>
        <taxon>Nevskiaceae</taxon>
        <taxon>Solimonas</taxon>
    </lineage>
</organism>
<gene>
    <name evidence="2" type="ORF">G7Y82_16575</name>
</gene>